<dbReference type="InterPro" id="IPR021858">
    <property type="entry name" value="Fun_TF"/>
</dbReference>
<dbReference type="AlphaFoldDB" id="A0A0P7B4V7"/>
<feature type="compositionally biased region" description="Basic and acidic residues" evidence="2">
    <location>
        <begin position="40"/>
        <end position="61"/>
    </location>
</feature>
<evidence type="ECO:0000256" key="2">
    <source>
        <dbReference type="SAM" id="MobiDB-lite"/>
    </source>
</evidence>
<dbReference type="Proteomes" id="UP000050424">
    <property type="component" value="Unassembled WGS sequence"/>
</dbReference>
<name>A0A0P7B4V7_9HYPO</name>
<dbReference type="PANTHER" id="PTHR37540:SF5">
    <property type="entry name" value="TRANSCRIPTION FACTOR DOMAIN-CONTAINING PROTEIN"/>
    <property type="match status" value="1"/>
</dbReference>
<feature type="compositionally biased region" description="Polar residues" evidence="2">
    <location>
        <begin position="1"/>
        <end position="13"/>
    </location>
</feature>
<sequence length="428" mass="47454">MTTPFTFVNTSNAPRLGSSEAKQMRAHVTKTNFAQRRRRLAVERQQKGATETRPDGDESTQRRVARRSAPPSPSLDLQLCSRAGDPHTSIRFLLTEFRPLVFPAGNGLPGSVNEALWVRLVLSEPALMDASMAVGMRHWPGKTRGAASVCADVHMLRAVSAINRRLDAAAAGLTDGILAAVFTLALSERLINNETAWNIHVNGLSQMVKLRQSNGNNALPPWFSNFLIHDSINEMIAIPAAPLGKFIDALRSPGAPSGEIIFHISCSMKQLREELNHYYAHPAAVESLSQQIGCRVSDLSSVLEPFLDAEGPSIRAWAVAIQSFLYLSWPPSSEGVCLHGMARKLRHALGEPEIRLCASIEMTVWEYFIGAIAADEGSEAREWYVVRLRRMFVSMKVCEWKTVLQRLEKAIMPDVRLLESFKGTWDML</sequence>
<gene>
    <name evidence="3" type="ORF">AK830_g5175</name>
</gene>
<proteinExistence type="predicted"/>
<dbReference type="OrthoDB" id="4158087at2759"/>
<evidence type="ECO:0000313" key="3">
    <source>
        <dbReference type="EMBL" id="KPM41358.1"/>
    </source>
</evidence>
<accession>A0A0P7B4V7</accession>
<dbReference type="EMBL" id="LKCW01000066">
    <property type="protein sequence ID" value="KPM41358.1"/>
    <property type="molecule type" value="Genomic_DNA"/>
</dbReference>
<keyword evidence="1" id="KW-0539">Nucleus</keyword>
<dbReference type="Pfam" id="PF11951">
    <property type="entry name" value="Fungal_trans_2"/>
    <property type="match status" value="1"/>
</dbReference>
<comment type="caution">
    <text evidence="3">The sequence shown here is derived from an EMBL/GenBank/DDBJ whole genome shotgun (WGS) entry which is preliminary data.</text>
</comment>
<reference evidence="3 4" key="1">
    <citation type="submission" date="2015-09" db="EMBL/GenBank/DDBJ databases">
        <title>Draft genome of a European isolate of the apple canker pathogen Neonectria ditissima.</title>
        <authorList>
            <person name="Gomez-Cortecero A."/>
            <person name="Harrison R.J."/>
            <person name="Armitage A.D."/>
        </authorList>
    </citation>
    <scope>NUCLEOTIDE SEQUENCE [LARGE SCALE GENOMIC DNA]</scope>
    <source>
        <strain evidence="3 4">R09/05</strain>
    </source>
</reference>
<organism evidence="3 4">
    <name type="scientific">Neonectria ditissima</name>
    <dbReference type="NCBI Taxonomy" id="78410"/>
    <lineage>
        <taxon>Eukaryota</taxon>
        <taxon>Fungi</taxon>
        <taxon>Dikarya</taxon>
        <taxon>Ascomycota</taxon>
        <taxon>Pezizomycotina</taxon>
        <taxon>Sordariomycetes</taxon>
        <taxon>Hypocreomycetidae</taxon>
        <taxon>Hypocreales</taxon>
        <taxon>Nectriaceae</taxon>
        <taxon>Neonectria</taxon>
    </lineage>
</organism>
<feature type="region of interest" description="Disordered" evidence="2">
    <location>
        <begin position="1"/>
        <end position="80"/>
    </location>
</feature>
<keyword evidence="4" id="KW-1185">Reference proteome</keyword>
<protein>
    <submittedName>
        <fullName evidence="3">Uncharacterized protein</fullName>
    </submittedName>
</protein>
<evidence type="ECO:0000313" key="4">
    <source>
        <dbReference type="Proteomes" id="UP000050424"/>
    </source>
</evidence>
<evidence type="ECO:0000256" key="1">
    <source>
        <dbReference type="ARBA" id="ARBA00023242"/>
    </source>
</evidence>
<dbReference type="PANTHER" id="PTHR37540">
    <property type="entry name" value="TRANSCRIPTION FACTOR (ACR-2), PUTATIVE-RELATED-RELATED"/>
    <property type="match status" value="1"/>
</dbReference>